<dbReference type="PANTHER" id="PTHR11469:SF1">
    <property type="entry name" value="GLUCOSE-6-PHOSPHATE ISOMERASE"/>
    <property type="match status" value="1"/>
</dbReference>
<gene>
    <name evidence="5" type="ORF">GCM10007924_08650</name>
</gene>
<dbReference type="Gene3D" id="3.40.50.10490">
    <property type="entry name" value="Glucose-6-phosphate isomerase like protein, domain 1"/>
    <property type="match status" value="2"/>
</dbReference>
<dbReference type="SUPFAM" id="SSF53697">
    <property type="entry name" value="SIS domain"/>
    <property type="match status" value="1"/>
</dbReference>
<evidence type="ECO:0000256" key="4">
    <source>
        <dbReference type="RuleBase" id="RU000612"/>
    </source>
</evidence>
<keyword evidence="2 4" id="KW-0324">Glycolysis</keyword>
<organism evidence="5 6">
    <name type="scientific">Sneathiella chinensis</name>
    <dbReference type="NCBI Taxonomy" id="349750"/>
    <lineage>
        <taxon>Bacteria</taxon>
        <taxon>Pseudomonadati</taxon>
        <taxon>Pseudomonadota</taxon>
        <taxon>Alphaproteobacteria</taxon>
        <taxon>Sneathiellales</taxon>
        <taxon>Sneathiellaceae</taxon>
        <taxon>Sneathiella</taxon>
    </lineage>
</organism>
<dbReference type="EC" id="5.3.1.9" evidence="4"/>
<evidence type="ECO:0000313" key="6">
    <source>
        <dbReference type="Proteomes" id="UP001161409"/>
    </source>
</evidence>
<accession>A0ABQ5U0G3</accession>
<reference evidence="5" key="2">
    <citation type="submission" date="2023-01" db="EMBL/GenBank/DDBJ databases">
        <title>Draft genome sequence of Sneathiella chinensis strain NBRC 103408.</title>
        <authorList>
            <person name="Sun Q."/>
            <person name="Mori K."/>
        </authorList>
    </citation>
    <scope>NUCLEOTIDE SEQUENCE</scope>
    <source>
        <strain evidence="5">NBRC 103408</strain>
    </source>
</reference>
<reference evidence="5" key="1">
    <citation type="journal article" date="2014" name="Int. J. Syst. Evol. Microbiol.">
        <title>Complete genome of a new Firmicutes species belonging to the dominant human colonic microbiota ('Ruminococcus bicirculans') reveals two chromosomes and a selective capacity to utilize plant glucans.</title>
        <authorList>
            <consortium name="NISC Comparative Sequencing Program"/>
            <person name="Wegmann U."/>
            <person name="Louis P."/>
            <person name="Goesmann A."/>
            <person name="Henrissat B."/>
            <person name="Duncan S.H."/>
            <person name="Flint H.J."/>
        </authorList>
    </citation>
    <scope>NUCLEOTIDE SEQUENCE</scope>
    <source>
        <strain evidence="5">NBRC 103408</strain>
    </source>
</reference>
<comment type="catalytic activity">
    <reaction evidence="4">
        <text>alpha-D-glucose 6-phosphate = beta-D-fructose 6-phosphate</text>
        <dbReference type="Rhea" id="RHEA:11816"/>
        <dbReference type="ChEBI" id="CHEBI:57634"/>
        <dbReference type="ChEBI" id="CHEBI:58225"/>
        <dbReference type="EC" id="5.3.1.9"/>
    </reaction>
</comment>
<dbReference type="InterPro" id="IPR001672">
    <property type="entry name" value="G6P_Isomerase"/>
</dbReference>
<dbReference type="RefSeq" id="WP_284347788.1">
    <property type="nucleotide sequence ID" value="NZ_BSNF01000001.1"/>
</dbReference>
<evidence type="ECO:0000256" key="3">
    <source>
        <dbReference type="ARBA" id="ARBA00023235"/>
    </source>
</evidence>
<dbReference type="PRINTS" id="PR00662">
    <property type="entry name" value="G6PISOMERASE"/>
</dbReference>
<dbReference type="Pfam" id="PF00342">
    <property type="entry name" value="PGI"/>
    <property type="match status" value="1"/>
</dbReference>
<evidence type="ECO:0000256" key="1">
    <source>
        <dbReference type="ARBA" id="ARBA00022432"/>
    </source>
</evidence>
<dbReference type="EMBL" id="BSNF01000001">
    <property type="protein sequence ID" value="GLQ05644.1"/>
    <property type="molecule type" value="Genomic_DNA"/>
</dbReference>
<dbReference type="Proteomes" id="UP001161409">
    <property type="component" value="Unassembled WGS sequence"/>
</dbReference>
<comment type="similarity">
    <text evidence="4">Belongs to the GPI family.</text>
</comment>
<dbReference type="PANTHER" id="PTHR11469">
    <property type="entry name" value="GLUCOSE-6-PHOSPHATE ISOMERASE"/>
    <property type="match status" value="1"/>
</dbReference>
<keyword evidence="3 4" id="KW-0413">Isomerase</keyword>
<keyword evidence="6" id="KW-1185">Reference proteome</keyword>
<evidence type="ECO:0000313" key="5">
    <source>
        <dbReference type="EMBL" id="GLQ05644.1"/>
    </source>
</evidence>
<dbReference type="GO" id="GO:0016853">
    <property type="term" value="F:isomerase activity"/>
    <property type="evidence" value="ECO:0007669"/>
    <property type="project" value="UniProtKB-KW"/>
</dbReference>
<evidence type="ECO:0000256" key="2">
    <source>
        <dbReference type="ARBA" id="ARBA00023152"/>
    </source>
</evidence>
<dbReference type="PROSITE" id="PS51463">
    <property type="entry name" value="P_GLUCOSE_ISOMERASE_3"/>
    <property type="match status" value="1"/>
</dbReference>
<dbReference type="CDD" id="cd05016">
    <property type="entry name" value="SIS_PGI_2"/>
    <property type="match status" value="1"/>
</dbReference>
<dbReference type="InterPro" id="IPR035482">
    <property type="entry name" value="SIS_PGI_2"/>
</dbReference>
<comment type="caution">
    <text evidence="5">The sequence shown here is derived from an EMBL/GenBank/DDBJ whole genome shotgun (WGS) entry which is preliminary data.</text>
</comment>
<keyword evidence="1 4" id="KW-0312">Gluconeogenesis</keyword>
<comment type="pathway">
    <text evidence="4">Carbohydrate degradation; glycolysis; D-glyceraldehyde 3-phosphate and glycerone phosphate from D-glucose: step 2/4.</text>
</comment>
<sequence>MAYIQNTDACFDRGAGHRNDWVKTAYSKALIQTESIAQTLGQLMKRGQLPILTLPGEEEDLKEIEQLPLVTGDDYDHVVVVGIGGSSLGAQVLASIGPKTHPVLHFWDTLDYHVMAPHLTGNNLARTAFLLISKSGSTPEILAQSLLVVEALNKFGGKEAVSRQVLVICEPGSNPLGRIADKWGIKRLDHNPDVGGRYSVFSVVGALPAILAGIDMRMVRRGAKEVLDNTFRTVDAAPRVGAALHHALHEIAGVSMNVMMPYSKQLEPMTHWFRQLWAESIGKEGRGTTPLNALGPIDQHSQLQLWLDGPNDKFFTLIINNEQDTSPLMDVGLASNDEALDYLKDHHISEVVQAEASATAETLAMRGKFLRRMEIGKLDERTLGALLMHFMLETIFACYLLGVNPFDQPAVEDGKRLTKMYLKGKA</sequence>
<dbReference type="InterPro" id="IPR046348">
    <property type="entry name" value="SIS_dom_sf"/>
</dbReference>
<protein>
    <recommendedName>
        <fullName evidence="4">Glucose-6-phosphate isomerase</fullName>
        <ecNumber evidence="4">5.3.1.9</ecNumber>
    </recommendedName>
</protein>
<name>A0ABQ5U0G3_9PROT</name>
<proteinExistence type="inferred from homology"/>